<dbReference type="EMBL" id="GL378417">
    <property type="protein sequence ID" value="EFJ40376.1"/>
    <property type="molecule type" value="Genomic_DNA"/>
</dbReference>
<dbReference type="AlphaFoldDB" id="D8UIP4"/>
<keyword evidence="1" id="KW-0175">Coiled coil</keyword>
<dbReference type="InParanoid" id="D8UIP4"/>
<feature type="coiled-coil region" evidence="1">
    <location>
        <begin position="8"/>
        <end position="69"/>
    </location>
</feature>
<evidence type="ECO:0000313" key="3">
    <source>
        <dbReference type="Proteomes" id="UP000001058"/>
    </source>
</evidence>
<dbReference type="RefSeq" id="XP_002958527.1">
    <property type="nucleotide sequence ID" value="XM_002958481.1"/>
</dbReference>
<evidence type="ECO:0000313" key="2">
    <source>
        <dbReference type="EMBL" id="EFJ40376.1"/>
    </source>
</evidence>
<protein>
    <submittedName>
        <fullName evidence="2">Uncharacterized protein</fullName>
    </submittedName>
</protein>
<accession>D8UIP4</accession>
<dbReference type="Proteomes" id="UP000001058">
    <property type="component" value="Unassembled WGS sequence"/>
</dbReference>
<evidence type="ECO:0000256" key="1">
    <source>
        <dbReference type="SAM" id="Coils"/>
    </source>
</evidence>
<dbReference type="KEGG" id="vcn:VOLCADRAFT_99803"/>
<sequence>MEWINEQLQRLHVEAAAKEAKLDDLEKELCKKPEDHVLRGKHARLVENLADLNARQKNLEEKLAAAAMGGSGVVAAAATDGSGVVSVTCECPIINIAAPKHALFRNLNLRIRHTAAA</sequence>
<dbReference type="GeneID" id="9628000"/>
<keyword evidence="3" id="KW-1185">Reference proteome</keyword>
<reference evidence="2 3" key="1">
    <citation type="journal article" date="2010" name="Science">
        <title>Genomic analysis of organismal complexity in the multicellular green alga Volvox carteri.</title>
        <authorList>
            <person name="Prochnik S.E."/>
            <person name="Umen J."/>
            <person name="Nedelcu A.M."/>
            <person name="Hallmann A."/>
            <person name="Miller S.M."/>
            <person name="Nishii I."/>
            <person name="Ferris P."/>
            <person name="Kuo A."/>
            <person name="Mitros T."/>
            <person name="Fritz-Laylin L.K."/>
            <person name="Hellsten U."/>
            <person name="Chapman J."/>
            <person name="Simakov O."/>
            <person name="Rensing S.A."/>
            <person name="Terry A."/>
            <person name="Pangilinan J."/>
            <person name="Kapitonov V."/>
            <person name="Jurka J."/>
            <person name="Salamov A."/>
            <person name="Shapiro H."/>
            <person name="Schmutz J."/>
            <person name="Grimwood J."/>
            <person name="Lindquist E."/>
            <person name="Lucas S."/>
            <person name="Grigoriev I.V."/>
            <person name="Schmitt R."/>
            <person name="Kirk D."/>
            <person name="Rokhsar D.S."/>
        </authorList>
    </citation>
    <scope>NUCLEOTIDE SEQUENCE [LARGE SCALE GENOMIC DNA]</scope>
    <source>
        <strain evidence="3">f. Nagariensis / Eve</strain>
    </source>
</reference>
<proteinExistence type="predicted"/>
<name>D8UIP4_VOLCA</name>
<organism evidence="3">
    <name type="scientific">Volvox carteri f. nagariensis</name>
    <dbReference type="NCBI Taxonomy" id="3068"/>
    <lineage>
        <taxon>Eukaryota</taxon>
        <taxon>Viridiplantae</taxon>
        <taxon>Chlorophyta</taxon>
        <taxon>core chlorophytes</taxon>
        <taxon>Chlorophyceae</taxon>
        <taxon>CS clade</taxon>
        <taxon>Chlamydomonadales</taxon>
        <taxon>Volvocaceae</taxon>
        <taxon>Volvox</taxon>
    </lineage>
</organism>
<gene>
    <name evidence="2" type="ORF">VOLCADRAFT_99803</name>
</gene>